<evidence type="ECO:0000256" key="7">
    <source>
        <dbReference type="RuleBase" id="RU003797"/>
    </source>
</evidence>
<dbReference type="PROSITE" id="PS50249">
    <property type="entry name" value="MPN"/>
    <property type="match status" value="1"/>
</dbReference>
<keyword evidence="2" id="KW-0645">Protease</keyword>
<dbReference type="STRING" id="633697.EubceDRAFT1_0297"/>
<evidence type="ECO:0000256" key="1">
    <source>
        <dbReference type="ARBA" id="ARBA00010243"/>
    </source>
</evidence>
<dbReference type="PROSITE" id="PS01302">
    <property type="entry name" value="UPF0758"/>
    <property type="match status" value="1"/>
</dbReference>
<keyword evidence="3" id="KW-0479">Metal-binding</keyword>
<dbReference type="CDD" id="cd08071">
    <property type="entry name" value="MPN_DUF2466"/>
    <property type="match status" value="1"/>
</dbReference>
<evidence type="ECO:0000313" key="10">
    <source>
        <dbReference type="Proteomes" id="UP000005753"/>
    </source>
</evidence>
<keyword evidence="5" id="KW-0862">Zinc</keyword>
<dbReference type="eggNOG" id="COG2003">
    <property type="taxonomic scope" value="Bacteria"/>
</dbReference>
<dbReference type="PANTHER" id="PTHR30471:SF3">
    <property type="entry name" value="UPF0758 PROTEIN YEES-RELATED"/>
    <property type="match status" value="1"/>
</dbReference>
<keyword evidence="6" id="KW-0482">Metalloprotease</keyword>
<dbReference type="Gene3D" id="3.40.140.10">
    <property type="entry name" value="Cytidine Deaminase, domain 2"/>
    <property type="match status" value="1"/>
</dbReference>
<evidence type="ECO:0000256" key="4">
    <source>
        <dbReference type="ARBA" id="ARBA00022801"/>
    </source>
</evidence>
<dbReference type="Proteomes" id="UP000005753">
    <property type="component" value="Chromosome"/>
</dbReference>
<dbReference type="InterPro" id="IPR020891">
    <property type="entry name" value="UPF0758_CS"/>
</dbReference>
<keyword evidence="4" id="KW-0378">Hydrolase</keyword>
<dbReference type="Pfam" id="PF20582">
    <property type="entry name" value="UPF0758_N"/>
    <property type="match status" value="1"/>
</dbReference>
<proteinExistence type="inferred from homology"/>
<feature type="domain" description="MPN" evidence="8">
    <location>
        <begin position="110"/>
        <end position="232"/>
    </location>
</feature>
<dbReference type="InterPro" id="IPR025657">
    <property type="entry name" value="RadC_JAB"/>
</dbReference>
<dbReference type="OrthoDB" id="9804482at2"/>
<dbReference type="NCBIfam" id="TIGR00608">
    <property type="entry name" value="radc"/>
    <property type="match status" value="1"/>
</dbReference>
<keyword evidence="10" id="KW-1185">Reference proteome</keyword>
<reference evidence="9 10" key="2">
    <citation type="submission" date="2012-02" db="EMBL/GenBank/DDBJ databases">
        <title>Improved High-Quality Draft sequence of Eubacterium cellulosolvens 6.</title>
        <authorList>
            <consortium name="US DOE Joint Genome Institute"/>
            <person name="Lucas S."/>
            <person name="Han J."/>
            <person name="Lapidus A."/>
            <person name="Cheng J.-F."/>
            <person name="Goodwin L."/>
            <person name="Pitluck S."/>
            <person name="Peters L."/>
            <person name="Mikhailova N."/>
            <person name="Gu W."/>
            <person name="Detter J.C."/>
            <person name="Han C."/>
            <person name="Tapia R."/>
            <person name="Land M."/>
            <person name="Hauser L."/>
            <person name="Kyrpides N."/>
            <person name="Ivanova N."/>
            <person name="Pagani I."/>
            <person name="Johnson E."/>
            <person name="Mukhopadhyay B."/>
            <person name="Anderson I."/>
            <person name="Woyke T."/>
        </authorList>
    </citation>
    <scope>NUCLEOTIDE SEQUENCE [LARGE SCALE GENOMIC DNA]</scope>
    <source>
        <strain evidence="9 10">6</strain>
    </source>
</reference>
<evidence type="ECO:0000313" key="9">
    <source>
        <dbReference type="EMBL" id="EIM56157.1"/>
    </source>
</evidence>
<dbReference type="GO" id="GO:0046872">
    <property type="term" value="F:metal ion binding"/>
    <property type="evidence" value="ECO:0007669"/>
    <property type="project" value="UniProtKB-KW"/>
</dbReference>
<name>I5AQT4_EUBC6</name>
<comment type="similarity">
    <text evidence="1 7">Belongs to the UPF0758 family.</text>
</comment>
<dbReference type="EMBL" id="CM001487">
    <property type="protein sequence ID" value="EIM56157.1"/>
    <property type="molecule type" value="Genomic_DNA"/>
</dbReference>
<dbReference type="InterPro" id="IPR046778">
    <property type="entry name" value="UPF0758_N"/>
</dbReference>
<dbReference type="GO" id="GO:0006508">
    <property type="term" value="P:proteolysis"/>
    <property type="evidence" value="ECO:0007669"/>
    <property type="project" value="UniProtKB-KW"/>
</dbReference>
<reference evidence="9 10" key="1">
    <citation type="submission" date="2010-08" db="EMBL/GenBank/DDBJ databases">
        <authorList>
            <consortium name="US DOE Joint Genome Institute (JGI-PGF)"/>
            <person name="Lucas S."/>
            <person name="Copeland A."/>
            <person name="Lapidus A."/>
            <person name="Cheng J.-F."/>
            <person name="Bruce D."/>
            <person name="Goodwin L."/>
            <person name="Pitluck S."/>
            <person name="Land M.L."/>
            <person name="Hauser L."/>
            <person name="Chang Y.-J."/>
            <person name="Anderson I.J."/>
            <person name="Johnson E."/>
            <person name="Mulhopadhyay B."/>
            <person name="Kyrpides N."/>
            <person name="Woyke T.J."/>
        </authorList>
    </citation>
    <scope>NUCLEOTIDE SEQUENCE [LARGE SCALE GENOMIC DNA]</scope>
    <source>
        <strain evidence="9 10">6</strain>
    </source>
</reference>
<dbReference type="NCBIfam" id="NF000642">
    <property type="entry name" value="PRK00024.1"/>
    <property type="match status" value="1"/>
</dbReference>
<sequence length="236" mass="26505">MTNYMKTMKAMPQEERPYERCIRQGPQHLSDTELLAVLLRTGRQNCSALELADEILHLCPFESGVTGLLHLNLQQLREVRGIGDVKAVQILCLGELSRRISKREVRRRICFSAPSGVAEYYVESLRYEEQEVVCAVMLDTKNHLLGEAEISRGTVNQSLISPRELFLSALSFHAVSVILVHNHPSGDPSPSGDDQDVTERIRCAGELLGIRLVDHIIIGDGEYFSFMEHGLLAEHK</sequence>
<dbReference type="PANTHER" id="PTHR30471">
    <property type="entry name" value="DNA REPAIR PROTEIN RADC"/>
    <property type="match status" value="1"/>
</dbReference>
<evidence type="ECO:0000256" key="5">
    <source>
        <dbReference type="ARBA" id="ARBA00022833"/>
    </source>
</evidence>
<evidence type="ECO:0000259" key="8">
    <source>
        <dbReference type="PROSITE" id="PS50249"/>
    </source>
</evidence>
<evidence type="ECO:0000256" key="2">
    <source>
        <dbReference type="ARBA" id="ARBA00022670"/>
    </source>
</evidence>
<accession>I5AQT4</accession>
<organism evidence="9 10">
    <name type="scientific">Eubacterium cellulosolvens (strain ATCC 43171 / JCM 9499 / 6)</name>
    <name type="common">Cillobacterium cellulosolvens</name>
    <dbReference type="NCBI Taxonomy" id="633697"/>
    <lineage>
        <taxon>Bacteria</taxon>
        <taxon>Bacillati</taxon>
        <taxon>Bacillota</taxon>
        <taxon>Clostridia</taxon>
        <taxon>Eubacteriales</taxon>
        <taxon>Eubacteriaceae</taxon>
        <taxon>Eubacterium</taxon>
    </lineage>
</organism>
<dbReference type="InterPro" id="IPR037518">
    <property type="entry name" value="MPN"/>
</dbReference>
<dbReference type="AlphaFoldDB" id="I5AQT4"/>
<dbReference type="Pfam" id="PF04002">
    <property type="entry name" value="RadC"/>
    <property type="match status" value="1"/>
</dbReference>
<evidence type="ECO:0000256" key="6">
    <source>
        <dbReference type="ARBA" id="ARBA00023049"/>
    </source>
</evidence>
<protein>
    <submittedName>
        <fullName evidence="9">DNA repair protein radc</fullName>
    </submittedName>
</protein>
<dbReference type="GO" id="GO:0008237">
    <property type="term" value="F:metallopeptidase activity"/>
    <property type="evidence" value="ECO:0007669"/>
    <property type="project" value="UniProtKB-KW"/>
</dbReference>
<dbReference type="InterPro" id="IPR001405">
    <property type="entry name" value="UPF0758"/>
</dbReference>
<gene>
    <name evidence="9" type="ORF">EubceDRAFT1_0297</name>
</gene>
<evidence type="ECO:0000256" key="3">
    <source>
        <dbReference type="ARBA" id="ARBA00022723"/>
    </source>
</evidence>
<dbReference type="HOGENOM" id="CLU_073529_0_2_9"/>